<dbReference type="PANTHER" id="PTHR43194">
    <property type="entry name" value="HYDROLASE ALPHA/BETA FOLD FAMILY"/>
    <property type="match status" value="1"/>
</dbReference>
<sequence>MNFPDSPESYFENELGKTHYRYIQVESAQVAVLLPGFSIPSSAYQTFAQNLSETGFSVLTIDYYGRGFSIPSTYFNYSIDAYVSQVLSLLEFLKIDKCVLISFSIGSIIACNIASIFPSLISRLVFISPFHFLKNGMSPVQRFLISNSFFGPYLLKIAGPQIIPTDIAAQFTDITQHNEAYQGTLSVCLAQLNSNPFYCSSISAFVRGFDESSILDETLKVTQMSVRALVLLGENDILVDIQESEKWWKHWMPNVKVIIRENVGHLMFLEEPDDTSELVARFLHR</sequence>
<name>A0ABR2JL33_9EUKA</name>
<comment type="caution">
    <text evidence="3">The sequence shown here is derived from an EMBL/GenBank/DDBJ whole genome shotgun (WGS) entry which is preliminary data.</text>
</comment>
<gene>
    <name evidence="3" type="ORF">M9Y10_005048</name>
</gene>
<dbReference type="Pfam" id="PF00561">
    <property type="entry name" value="Abhydrolase_1"/>
    <property type="match status" value="1"/>
</dbReference>
<reference evidence="3 4" key="1">
    <citation type="submission" date="2024-04" db="EMBL/GenBank/DDBJ databases">
        <title>Tritrichomonas musculus Genome.</title>
        <authorList>
            <person name="Alves-Ferreira E."/>
            <person name="Grigg M."/>
            <person name="Lorenzi H."/>
            <person name="Galac M."/>
        </authorList>
    </citation>
    <scope>NUCLEOTIDE SEQUENCE [LARGE SCALE GENOMIC DNA]</scope>
    <source>
        <strain evidence="3 4">EAF2021</strain>
    </source>
</reference>
<dbReference type="EMBL" id="JAPFFF010000011">
    <property type="protein sequence ID" value="KAK8878283.1"/>
    <property type="molecule type" value="Genomic_DNA"/>
</dbReference>
<evidence type="ECO:0000313" key="3">
    <source>
        <dbReference type="EMBL" id="KAK8878283.1"/>
    </source>
</evidence>
<keyword evidence="1" id="KW-0812">Transmembrane</keyword>
<protein>
    <recommendedName>
        <fullName evidence="2">AB hydrolase-1 domain-containing protein</fullName>
    </recommendedName>
</protein>
<proteinExistence type="predicted"/>
<feature type="domain" description="AB hydrolase-1" evidence="2">
    <location>
        <begin position="33"/>
        <end position="272"/>
    </location>
</feature>
<dbReference type="InterPro" id="IPR050228">
    <property type="entry name" value="Carboxylesterase_BioH"/>
</dbReference>
<dbReference type="PANTHER" id="PTHR43194:SF2">
    <property type="entry name" value="PEROXISOMAL MEMBRANE PROTEIN LPX1"/>
    <property type="match status" value="1"/>
</dbReference>
<accession>A0ABR2JL33</accession>
<organism evidence="3 4">
    <name type="scientific">Tritrichomonas musculus</name>
    <dbReference type="NCBI Taxonomy" id="1915356"/>
    <lineage>
        <taxon>Eukaryota</taxon>
        <taxon>Metamonada</taxon>
        <taxon>Parabasalia</taxon>
        <taxon>Tritrichomonadida</taxon>
        <taxon>Tritrichomonadidae</taxon>
        <taxon>Tritrichomonas</taxon>
    </lineage>
</organism>
<dbReference type="InterPro" id="IPR000073">
    <property type="entry name" value="AB_hydrolase_1"/>
</dbReference>
<feature type="transmembrane region" description="Helical" evidence="1">
    <location>
        <begin position="98"/>
        <end position="121"/>
    </location>
</feature>
<keyword evidence="4" id="KW-1185">Reference proteome</keyword>
<dbReference type="Proteomes" id="UP001470230">
    <property type="component" value="Unassembled WGS sequence"/>
</dbReference>
<evidence type="ECO:0000256" key="1">
    <source>
        <dbReference type="SAM" id="Phobius"/>
    </source>
</evidence>
<keyword evidence="1" id="KW-1133">Transmembrane helix</keyword>
<dbReference type="InterPro" id="IPR029058">
    <property type="entry name" value="AB_hydrolase_fold"/>
</dbReference>
<dbReference type="SUPFAM" id="SSF53474">
    <property type="entry name" value="alpha/beta-Hydrolases"/>
    <property type="match status" value="1"/>
</dbReference>
<evidence type="ECO:0000313" key="4">
    <source>
        <dbReference type="Proteomes" id="UP001470230"/>
    </source>
</evidence>
<dbReference type="Gene3D" id="3.40.50.1820">
    <property type="entry name" value="alpha/beta hydrolase"/>
    <property type="match status" value="1"/>
</dbReference>
<evidence type="ECO:0000259" key="2">
    <source>
        <dbReference type="Pfam" id="PF00561"/>
    </source>
</evidence>
<keyword evidence="1" id="KW-0472">Membrane</keyword>